<proteinExistence type="predicted"/>
<sequence>MGHPAASIPIPAGLMADHSGTSGALPILQRIPMHNFLGSMVPGQAL</sequence>
<accession>J9FJG4</accession>
<comment type="caution">
    <text evidence="1">The sequence shown here is derived from an EMBL/GenBank/DDBJ whole genome shotgun (WGS) entry which is preliminary data.</text>
</comment>
<reference evidence="1" key="1">
    <citation type="journal article" date="2012" name="PLoS ONE">
        <title>Gene sets for utilization of primary and secondary nutrition supplies in the distal gut of endangered iberian lynx.</title>
        <authorList>
            <person name="Alcaide M."/>
            <person name="Messina E."/>
            <person name="Richter M."/>
            <person name="Bargiela R."/>
            <person name="Peplies J."/>
            <person name="Huws S.A."/>
            <person name="Newbold C.J."/>
            <person name="Golyshin P.N."/>
            <person name="Simon M.A."/>
            <person name="Lopez G."/>
            <person name="Yakimov M.M."/>
            <person name="Ferrer M."/>
        </authorList>
    </citation>
    <scope>NUCLEOTIDE SEQUENCE</scope>
</reference>
<name>J9FJG4_9ZZZZ</name>
<dbReference type="EMBL" id="AMCI01009251">
    <property type="protein sequence ID" value="EJW89792.1"/>
    <property type="molecule type" value="Genomic_DNA"/>
</dbReference>
<gene>
    <name evidence="1" type="ORF">EVA_22101</name>
</gene>
<organism evidence="1">
    <name type="scientific">gut metagenome</name>
    <dbReference type="NCBI Taxonomy" id="749906"/>
    <lineage>
        <taxon>unclassified sequences</taxon>
        <taxon>metagenomes</taxon>
        <taxon>organismal metagenomes</taxon>
    </lineage>
</organism>
<dbReference type="AlphaFoldDB" id="J9FJG4"/>
<protein>
    <submittedName>
        <fullName evidence="1">Uncharacterized protein</fullName>
    </submittedName>
</protein>
<evidence type="ECO:0000313" key="1">
    <source>
        <dbReference type="EMBL" id="EJW89792.1"/>
    </source>
</evidence>